<reference evidence="12" key="1">
    <citation type="submission" date="2016-10" db="EMBL/GenBank/DDBJ databases">
        <authorList>
            <person name="Varghese N."/>
            <person name="Submissions S."/>
        </authorList>
    </citation>
    <scope>NUCLEOTIDE SEQUENCE [LARGE SCALE GENOMIC DNA]</scope>
    <source>
        <strain evidence="12">VPI 5359</strain>
    </source>
</reference>
<dbReference type="EC" id="2.6.1.9" evidence="9"/>
<dbReference type="InterPro" id="IPR015421">
    <property type="entry name" value="PyrdxlP-dep_Trfase_major"/>
</dbReference>
<comment type="subunit">
    <text evidence="3 9">Homodimer.</text>
</comment>
<evidence type="ECO:0000256" key="8">
    <source>
        <dbReference type="ARBA" id="ARBA00023102"/>
    </source>
</evidence>
<dbReference type="GO" id="GO:0030170">
    <property type="term" value="F:pyridoxal phosphate binding"/>
    <property type="evidence" value="ECO:0007669"/>
    <property type="project" value="InterPro"/>
</dbReference>
<accession>A0A1H3H5Q1</accession>
<evidence type="ECO:0000256" key="4">
    <source>
        <dbReference type="ARBA" id="ARBA00022576"/>
    </source>
</evidence>
<dbReference type="InterPro" id="IPR001917">
    <property type="entry name" value="Aminotrans_II_pyridoxalP_BS"/>
</dbReference>
<dbReference type="InterPro" id="IPR005861">
    <property type="entry name" value="HisP_aminotrans"/>
</dbReference>
<dbReference type="STRING" id="1528.SAMN04488579_11666"/>
<dbReference type="GO" id="GO:0000105">
    <property type="term" value="P:L-histidine biosynthetic process"/>
    <property type="evidence" value="ECO:0007669"/>
    <property type="project" value="UniProtKB-UniRule"/>
</dbReference>
<sequence length="356" mass="40225">MKKDYTRPCVQKLEAYQVEPPQYDIILNANENPWDFPDDLKKELCETIMATHLNRYPDACFTELRELLSDYTGIAPDQLIAGCGSDEIINMICQSFVNTGDTIVSHAPSFSMYEIWSTIGDAPFLWVPDKEDHFPDVSAIIATAIEKNAKVIYLCNPNNPTGYLFPRHDIIQILEETGALVVLDEAYIEFKEGESHIDLVDYYPNLLVMRTLSKAFGLAGIRCGYCAGSKALIDVMYKVKSPYNLNTLTQQTAISALRHRDKLLGRLKTLGVERRKMYKALLALPIEKVYPTAANFIYFETAKAPAIYKAMKEANILIKHFRSKKGQPEAIRLTIGSPEENKGVLDILREVYSHDA</sequence>
<evidence type="ECO:0000256" key="5">
    <source>
        <dbReference type="ARBA" id="ARBA00022605"/>
    </source>
</evidence>
<name>A0A1H3H5Q1_EUBBA</name>
<dbReference type="EMBL" id="FNOU01000016">
    <property type="protein sequence ID" value="SDY10842.1"/>
    <property type="molecule type" value="Genomic_DNA"/>
</dbReference>
<dbReference type="GO" id="GO:0004400">
    <property type="term" value="F:histidinol-phosphate transaminase activity"/>
    <property type="evidence" value="ECO:0007669"/>
    <property type="project" value="UniProtKB-UniRule"/>
</dbReference>
<keyword evidence="7 9" id="KW-0663">Pyridoxal phosphate</keyword>
<dbReference type="InterPro" id="IPR004839">
    <property type="entry name" value="Aminotransferase_I/II_large"/>
</dbReference>
<proteinExistence type="inferred from homology"/>
<dbReference type="Gene3D" id="3.40.640.10">
    <property type="entry name" value="Type I PLP-dependent aspartate aminotransferase-like (Major domain)"/>
    <property type="match status" value="1"/>
</dbReference>
<organism evidence="11 12">
    <name type="scientific">Eubacterium barkeri</name>
    <name type="common">Clostridium barkeri</name>
    <dbReference type="NCBI Taxonomy" id="1528"/>
    <lineage>
        <taxon>Bacteria</taxon>
        <taxon>Bacillati</taxon>
        <taxon>Bacillota</taxon>
        <taxon>Clostridia</taxon>
        <taxon>Eubacteriales</taxon>
        <taxon>Eubacteriaceae</taxon>
        <taxon>Eubacterium</taxon>
    </lineage>
</organism>
<dbReference type="InterPro" id="IPR015424">
    <property type="entry name" value="PyrdxlP-dep_Trfase"/>
</dbReference>
<comment type="pathway">
    <text evidence="9">Amino-acid biosynthesis; L-histidine biosynthesis; L-histidine from 5-phospho-alpha-D-ribose 1-diphosphate: step 7/9.</text>
</comment>
<gene>
    <name evidence="9" type="primary">hisC</name>
    <name evidence="11" type="ORF">SAMN04488579_11666</name>
</gene>
<dbReference type="OrthoDB" id="9813612at2"/>
<keyword evidence="4 9" id="KW-0032">Aminotransferase</keyword>
<dbReference type="Proteomes" id="UP000199652">
    <property type="component" value="Unassembled WGS sequence"/>
</dbReference>
<dbReference type="Gene3D" id="3.90.1150.10">
    <property type="entry name" value="Aspartate Aminotransferase, domain 1"/>
    <property type="match status" value="1"/>
</dbReference>
<feature type="domain" description="Aminotransferase class I/classII large" evidence="10">
    <location>
        <begin position="25"/>
        <end position="346"/>
    </location>
</feature>
<evidence type="ECO:0000256" key="1">
    <source>
        <dbReference type="ARBA" id="ARBA00001933"/>
    </source>
</evidence>
<comment type="catalytic activity">
    <reaction evidence="9">
        <text>L-histidinol phosphate + 2-oxoglutarate = 3-(imidazol-4-yl)-2-oxopropyl phosphate + L-glutamate</text>
        <dbReference type="Rhea" id="RHEA:23744"/>
        <dbReference type="ChEBI" id="CHEBI:16810"/>
        <dbReference type="ChEBI" id="CHEBI:29985"/>
        <dbReference type="ChEBI" id="CHEBI:57766"/>
        <dbReference type="ChEBI" id="CHEBI:57980"/>
        <dbReference type="EC" id="2.6.1.9"/>
    </reaction>
</comment>
<evidence type="ECO:0000256" key="7">
    <source>
        <dbReference type="ARBA" id="ARBA00022898"/>
    </source>
</evidence>
<dbReference type="CDD" id="cd00609">
    <property type="entry name" value="AAT_like"/>
    <property type="match status" value="1"/>
</dbReference>
<evidence type="ECO:0000313" key="11">
    <source>
        <dbReference type="EMBL" id="SDY10842.1"/>
    </source>
</evidence>
<dbReference type="Pfam" id="PF00155">
    <property type="entry name" value="Aminotran_1_2"/>
    <property type="match status" value="1"/>
</dbReference>
<dbReference type="PANTHER" id="PTHR42885">
    <property type="entry name" value="HISTIDINOL-PHOSPHATE AMINOTRANSFERASE-RELATED"/>
    <property type="match status" value="1"/>
</dbReference>
<dbReference type="NCBIfam" id="TIGR01141">
    <property type="entry name" value="hisC"/>
    <property type="match status" value="1"/>
</dbReference>
<keyword evidence="8 9" id="KW-0368">Histidine biosynthesis</keyword>
<dbReference type="AlphaFoldDB" id="A0A1H3H5Q1"/>
<keyword evidence="12" id="KW-1185">Reference proteome</keyword>
<evidence type="ECO:0000256" key="2">
    <source>
        <dbReference type="ARBA" id="ARBA00007970"/>
    </source>
</evidence>
<dbReference type="InterPro" id="IPR015422">
    <property type="entry name" value="PyrdxlP-dep_Trfase_small"/>
</dbReference>
<keyword evidence="6 9" id="KW-0808">Transferase</keyword>
<evidence type="ECO:0000259" key="10">
    <source>
        <dbReference type="Pfam" id="PF00155"/>
    </source>
</evidence>
<dbReference type="SUPFAM" id="SSF53383">
    <property type="entry name" value="PLP-dependent transferases"/>
    <property type="match status" value="1"/>
</dbReference>
<evidence type="ECO:0000256" key="3">
    <source>
        <dbReference type="ARBA" id="ARBA00011738"/>
    </source>
</evidence>
<comment type="cofactor">
    <cofactor evidence="1 9">
        <name>pyridoxal 5'-phosphate</name>
        <dbReference type="ChEBI" id="CHEBI:597326"/>
    </cofactor>
</comment>
<evidence type="ECO:0000256" key="9">
    <source>
        <dbReference type="HAMAP-Rule" id="MF_01023"/>
    </source>
</evidence>
<feature type="modified residue" description="N6-(pyridoxal phosphate)lysine" evidence="9">
    <location>
        <position position="214"/>
    </location>
</feature>
<keyword evidence="5 9" id="KW-0028">Amino-acid biosynthesis</keyword>
<dbReference type="PROSITE" id="PS00599">
    <property type="entry name" value="AA_TRANSFER_CLASS_2"/>
    <property type="match status" value="1"/>
</dbReference>
<comment type="similarity">
    <text evidence="2 9">Belongs to the class-II pyridoxal-phosphate-dependent aminotransferase family. Histidinol-phosphate aminotransferase subfamily.</text>
</comment>
<dbReference type="PANTHER" id="PTHR42885:SF2">
    <property type="entry name" value="HISTIDINOL-PHOSPHATE AMINOTRANSFERASE"/>
    <property type="match status" value="1"/>
</dbReference>
<dbReference type="HAMAP" id="MF_01023">
    <property type="entry name" value="HisC_aminotrans_2"/>
    <property type="match status" value="1"/>
</dbReference>
<dbReference type="RefSeq" id="WP_090245970.1">
    <property type="nucleotide sequence ID" value="NZ_FNOU01000016.1"/>
</dbReference>
<evidence type="ECO:0000256" key="6">
    <source>
        <dbReference type="ARBA" id="ARBA00022679"/>
    </source>
</evidence>
<evidence type="ECO:0000313" key="12">
    <source>
        <dbReference type="Proteomes" id="UP000199652"/>
    </source>
</evidence>
<dbReference type="UniPathway" id="UPA00031">
    <property type="reaction ID" value="UER00012"/>
</dbReference>
<protein>
    <recommendedName>
        <fullName evidence="9">Histidinol-phosphate aminotransferase</fullName>
        <ecNumber evidence="9">2.6.1.9</ecNumber>
    </recommendedName>
    <alternativeName>
        <fullName evidence="9">Imidazole acetol-phosphate transaminase</fullName>
    </alternativeName>
</protein>